<dbReference type="AlphaFoldDB" id="A0A316U917"/>
<dbReference type="RefSeq" id="XP_025348866.1">
    <property type="nucleotide sequence ID" value="XM_025494168.1"/>
</dbReference>
<dbReference type="GO" id="GO:0005829">
    <property type="term" value="C:cytosol"/>
    <property type="evidence" value="ECO:0007669"/>
    <property type="project" value="TreeGrafter"/>
</dbReference>
<dbReference type="Gene3D" id="1.10.8.60">
    <property type="match status" value="2"/>
</dbReference>
<accession>A0A316U917</accession>
<dbReference type="STRING" id="1684307.A0A316U917"/>
<evidence type="ECO:0000259" key="14">
    <source>
        <dbReference type="SMART" id="SM00382"/>
    </source>
</evidence>
<dbReference type="InterPro" id="IPR027417">
    <property type="entry name" value="P-loop_NTPase"/>
</dbReference>
<dbReference type="Gene3D" id="3.10.330.10">
    <property type="match status" value="1"/>
</dbReference>
<feature type="domain" description="AAA+ ATPase" evidence="14">
    <location>
        <begin position="801"/>
        <end position="936"/>
    </location>
</feature>
<keyword evidence="3" id="KW-0813">Transport</keyword>
<dbReference type="SUPFAM" id="SSF52540">
    <property type="entry name" value="P-loop containing nucleoside triphosphate hydrolases"/>
    <property type="match status" value="2"/>
</dbReference>
<feature type="region of interest" description="Disordered" evidence="13">
    <location>
        <begin position="1059"/>
        <end position="1109"/>
    </location>
</feature>
<dbReference type="InterPro" id="IPR003960">
    <property type="entry name" value="ATPase_AAA_CS"/>
</dbReference>
<evidence type="ECO:0000256" key="12">
    <source>
        <dbReference type="ARBA" id="ARBA00048778"/>
    </source>
</evidence>
<keyword evidence="9" id="KW-0472">Membrane</keyword>
<dbReference type="InterPro" id="IPR003959">
    <property type="entry name" value="ATPase_AAA_core"/>
</dbReference>
<dbReference type="InterPro" id="IPR029067">
    <property type="entry name" value="CDC48_domain_2-like_sf"/>
</dbReference>
<comment type="catalytic activity">
    <reaction evidence="12">
        <text>ATP + H2O = ADP + phosphate + H(+)</text>
        <dbReference type="Rhea" id="RHEA:13065"/>
        <dbReference type="ChEBI" id="CHEBI:15377"/>
        <dbReference type="ChEBI" id="CHEBI:15378"/>
        <dbReference type="ChEBI" id="CHEBI:30616"/>
        <dbReference type="ChEBI" id="CHEBI:43474"/>
        <dbReference type="ChEBI" id="CHEBI:456216"/>
    </reaction>
    <physiologicalReaction direction="left-to-right" evidence="12">
        <dbReference type="Rhea" id="RHEA:13066"/>
    </physiologicalReaction>
</comment>
<dbReference type="Gene3D" id="3.40.50.300">
    <property type="entry name" value="P-loop containing nucleotide triphosphate hydrolases"/>
    <property type="match status" value="2"/>
</dbReference>
<evidence type="ECO:0000256" key="9">
    <source>
        <dbReference type="ARBA" id="ARBA00023136"/>
    </source>
</evidence>
<evidence type="ECO:0000256" key="4">
    <source>
        <dbReference type="ARBA" id="ARBA00022593"/>
    </source>
</evidence>
<name>A0A316U917_9BASI</name>
<feature type="compositionally biased region" description="Low complexity" evidence="13">
    <location>
        <begin position="1093"/>
        <end position="1106"/>
    </location>
</feature>
<keyword evidence="6" id="KW-0378">Hydrolase</keyword>
<evidence type="ECO:0000256" key="10">
    <source>
        <dbReference type="ARBA" id="ARBA00032509"/>
    </source>
</evidence>
<evidence type="ECO:0000256" key="11">
    <source>
        <dbReference type="ARBA" id="ARBA00034532"/>
    </source>
</evidence>
<feature type="compositionally biased region" description="Polar residues" evidence="13">
    <location>
        <begin position="246"/>
        <end position="262"/>
    </location>
</feature>
<keyword evidence="4" id="KW-0962">Peroxisome biogenesis</keyword>
<dbReference type="Pfam" id="PF17862">
    <property type="entry name" value="AAA_lid_3"/>
    <property type="match status" value="1"/>
</dbReference>
<evidence type="ECO:0000256" key="8">
    <source>
        <dbReference type="ARBA" id="ARBA00022927"/>
    </source>
</evidence>
<dbReference type="InterPro" id="IPR003593">
    <property type="entry name" value="AAA+_ATPase"/>
</dbReference>
<dbReference type="CDD" id="cd19526">
    <property type="entry name" value="RecA-like_PEX1_r2"/>
    <property type="match status" value="1"/>
</dbReference>
<dbReference type="GeneID" id="37015902"/>
<evidence type="ECO:0000256" key="13">
    <source>
        <dbReference type="SAM" id="MobiDB-lite"/>
    </source>
</evidence>
<evidence type="ECO:0000256" key="5">
    <source>
        <dbReference type="ARBA" id="ARBA00022741"/>
    </source>
</evidence>
<evidence type="ECO:0000256" key="1">
    <source>
        <dbReference type="ARBA" id="ARBA00004370"/>
    </source>
</evidence>
<dbReference type="GO" id="GO:0016558">
    <property type="term" value="P:protein import into peroxisome matrix"/>
    <property type="evidence" value="ECO:0007669"/>
    <property type="project" value="TreeGrafter"/>
</dbReference>
<feature type="region of interest" description="Disordered" evidence="13">
    <location>
        <begin position="1"/>
        <end position="27"/>
    </location>
</feature>
<keyword evidence="7" id="KW-0067">ATP-binding</keyword>
<evidence type="ECO:0000256" key="3">
    <source>
        <dbReference type="ARBA" id="ARBA00022448"/>
    </source>
</evidence>
<gene>
    <name evidence="15" type="ORF">BCV69DRAFT_297925</name>
</gene>
<feature type="region of interest" description="Disordered" evidence="13">
    <location>
        <begin position="346"/>
        <end position="382"/>
    </location>
</feature>
<reference evidence="15 16" key="1">
    <citation type="journal article" date="2018" name="Mol. Biol. Evol.">
        <title>Broad Genomic Sampling Reveals a Smut Pathogenic Ancestry of the Fungal Clade Ustilaginomycotina.</title>
        <authorList>
            <person name="Kijpornyongpan T."/>
            <person name="Mondo S.J."/>
            <person name="Barry K."/>
            <person name="Sandor L."/>
            <person name="Lee J."/>
            <person name="Lipzen A."/>
            <person name="Pangilinan J."/>
            <person name="LaButti K."/>
            <person name="Hainaut M."/>
            <person name="Henrissat B."/>
            <person name="Grigoriev I.V."/>
            <person name="Spatafora J.W."/>
            <person name="Aime M.C."/>
        </authorList>
    </citation>
    <scope>NUCLEOTIDE SEQUENCE [LARGE SCALE GENOMIC DNA]</scope>
    <source>
        <strain evidence="15 16">MCA 4718</strain>
    </source>
</reference>
<keyword evidence="8" id="KW-0653">Protein transport</keyword>
<protein>
    <recommendedName>
        <fullName evidence="11">Peroxisomal ATPase PEX1</fullName>
    </recommendedName>
    <alternativeName>
        <fullName evidence="10">Peroxin-1</fullName>
    </alternativeName>
</protein>
<dbReference type="PROSITE" id="PS00674">
    <property type="entry name" value="AAA"/>
    <property type="match status" value="1"/>
</dbReference>
<keyword evidence="5" id="KW-0547">Nucleotide-binding</keyword>
<dbReference type="GO" id="GO:0016887">
    <property type="term" value="F:ATP hydrolysis activity"/>
    <property type="evidence" value="ECO:0007669"/>
    <property type="project" value="InterPro"/>
</dbReference>
<comment type="similarity">
    <text evidence="2">Belongs to the AAA ATPase family.</text>
</comment>
<dbReference type="SUPFAM" id="SSF54585">
    <property type="entry name" value="Cdc48 domain 2-like"/>
    <property type="match status" value="1"/>
</dbReference>
<dbReference type="InterPro" id="IPR041569">
    <property type="entry name" value="AAA_lid_3"/>
</dbReference>
<dbReference type="GO" id="GO:0005524">
    <property type="term" value="F:ATP binding"/>
    <property type="evidence" value="ECO:0007669"/>
    <property type="project" value="UniProtKB-KW"/>
</dbReference>
<evidence type="ECO:0000256" key="2">
    <source>
        <dbReference type="ARBA" id="ARBA00006914"/>
    </source>
</evidence>
<dbReference type="InterPro" id="IPR015342">
    <property type="entry name" value="PEX1-N_C-lobe"/>
</dbReference>
<proteinExistence type="inferred from homology"/>
<dbReference type="InterPro" id="IPR050168">
    <property type="entry name" value="AAA_ATPase_domain"/>
</dbReference>
<dbReference type="SMART" id="SM00382">
    <property type="entry name" value="AAA"/>
    <property type="match status" value="2"/>
</dbReference>
<sequence>MSSSSSPSRRRPVASSSSSSGRATSVGLSFDSNLRSSLADLPPSVHTALVSRDIPPQNIVLQLTRVTDDQFSGKGQGKAVPDSGESAGEDRHTVYLGWSGQSSNLDSTLALSASLANLFQPSAQASSNYQLTLLRSPPLPTATRVDLTPLTPDDWELLSQNAGAVEDNMLSQVRAVSVGSRVCIFVGRGGGQECWFSVDATEPTTSSVSSGSTSSEKAAARAVRLTTNTEIVIAPRTRQSLADAAAQQSHSLNANGAGPSTSRDLDSVMASRAMLKNRLYKVLPPDVIPILTDDTLEADGDAPMAVFGSGDREEEASDSDWALIAQAFAGGSASWTRATINVQPCPSAPRIRPLCRPSKSKAGGDDENQAPGSELKPSRPTATAYVAQGRTLKGSSAGPWPRRWIWLNSALRQKLGGVGIGETVCFSAPPPGGSATSPPVRSSERIQNAPSLSEQADAPALAGVSSLLSTLREQVLTSVMSHSLSTRSASSSTNNNILLHGPSGVGKTSILHTLASSLHSSLNTTLYVDCTSLVEQRVSQLKATFQEWKDALDWYAHSSSGAILMLDNLDKVLIGEVENVDPTRARTMAECFVQIFSQSGSGNAIVLGTALSNTSLHKLLVEKHFWNDTLSAKPPGKGERSEILGHLIKLKSLKSQETEGQGGRIVADPSLNTVHLASQTEGYLPADLVDLVDRSIYRAAVRLGSADISSTASNAVSQSQINGHVPLQGRSSYPPLTLLPQDFTSAQENFTPLSLRSLSLSTSSVSWSSIGGLSQTRRVLRETLEFPARYAQIFEGCPLRLRSGLLLYGYPGCGKTMLASAVAKECGANFVSVKGPELLNKYIGASEKSVRDLFERASSAKPCVLFFDEFDSIAPKRGHDSTGVTDRVVNQLLTQMDGAEGLSGVYVLAATSRPDLIDSALLRPGRLDKSLLCDMPSGEDRADILRAVVREGKIAVDPTVEWEYWAGKTEGFSGADLQAFVYNAHLEVVHEGIADAQALRAEGGDDGSSGEAKEGDGSSLRFVEYTGQQGAKDGLAGPVGMKRSGAEEQALRRRLELALRNSRKSSSNSTSATASGKTNPVRVNGDNGAATTSSSSALVKPASSRSKVVTAHHLERSLASMRPSVPAHERRRLERIYREFAGEKRGGEFGDGEASKEIGARESLM</sequence>
<dbReference type="EMBL" id="KZ819324">
    <property type="protein sequence ID" value="PWN21706.1"/>
    <property type="molecule type" value="Genomic_DNA"/>
</dbReference>
<dbReference type="Pfam" id="PF09262">
    <property type="entry name" value="PEX-1N"/>
    <property type="match status" value="1"/>
</dbReference>
<dbReference type="Pfam" id="PF00004">
    <property type="entry name" value="AAA"/>
    <property type="match status" value="2"/>
</dbReference>
<evidence type="ECO:0000256" key="6">
    <source>
        <dbReference type="ARBA" id="ARBA00022801"/>
    </source>
</evidence>
<feature type="region of interest" description="Disordered" evidence="13">
    <location>
        <begin position="1144"/>
        <end position="1165"/>
    </location>
</feature>
<keyword evidence="16" id="KW-1185">Reference proteome</keyword>
<feature type="compositionally biased region" description="Low complexity" evidence="13">
    <location>
        <begin position="1059"/>
        <end position="1075"/>
    </location>
</feature>
<dbReference type="Proteomes" id="UP000245942">
    <property type="component" value="Unassembled WGS sequence"/>
</dbReference>
<feature type="domain" description="AAA+ ATPase" evidence="14">
    <location>
        <begin position="493"/>
        <end position="702"/>
    </location>
</feature>
<dbReference type="FunFam" id="3.40.50.300:FF:000149">
    <property type="entry name" value="Nuclear valosin-containing protein-like"/>
    <property type="match status" value="1"/>
</dbReference>
<comment type="subcellular location">
    <subcellularLocation>
        <location evidence="1">Membrane</location>
    </subcellularLocation>
</comment>
<dbReference type="OrthoDB" id="2187at2759"/>
<organism evidence="15 16">
    <name type="scientific">Pseudomicrostroma glucosiphilum</name>
    <dbReference type="NCBI Taxonomy" id="1684307"/>
    <lineage>
        <taxon>Eukaryota</taxon>
        <taxon>Fungi</taxon>
        <taxon>Dikarya</taxon>
        <taxon>Basidiomycota</taxon>
        <taxon>Ustilaginomycotina</taxon>
        <taxon>Exobasidiomycetes</taxon>
        <taxon>Microstromatales</taxon>
        <taxon>Microstromatales incertae sedis</taxon>
        <taxon>Pseudomicrostroma</taxon>
    </lineage>
</organism>
<feature type="region of interest" description="Disordered" evidence="13">
    <location>
        <begin position="242"/>
        <end position="264"/>
    </location>
</feature>
<evidence type="ECO:0000256" key="7">
    <source>
        <dbReference type="ARBA" id="ARBA00022840"/>
    </source>
</evidence>
<dbReference type="PANTHER" id="PTHR23077:SF12">
    <property type="entry name" value="PEROXISOMAL ATPASE PEX1"/>
    <property type="match status" value="1"/>
</dbReference>
<evidence type="ECO:0000313" key="15">
    <source>
        <dbReference type="EMBL" id="PWN21706.1"/>
    </source>
</evidence>
<dbReference type="GO" id="GO:0005778">
    <property type="term" value="C:peroxisomal membrane"/>
    <property type="evidence" value="ECO:0007669"/>
    <property type="project" value="TreeGrafter"/>
</dbReference>
<dbReference type="PANTHER" id="PTHR23077">
    <property type="entry name" value="AAA-FAMILY ATPASE"/>
    <property type="match status" value="1"/>
</dbReference>
<evidence type="ECO:0000313" key="16">
    <source>
        <dbReference type="Proteomes" id="UP000245942"/>
    </source>
</evidence>